<dbReference type="OrthoDB" id="120967at2759"/>
<sequence>MYINLCNRLNKQFYQEVLKPVVELLSDPDYINRMLLSQLEYREQMNEHQKKGYTYAPSYEEFIKLINSSSDVEFLKQLRYLMFHSSSFKTKHAALASLLLIFE</sequence>
<proteinExistence type="predicted"/>
<dbReference type="InterPro" id="IPR003114">
    <property type="entry name" value="Phox_assoc"/>
</dbReference>
<evidence type="ECO:0000313" key="3">
    <source>
        <dbReference type="Proteomes" id="UP000233556"/>
    </source>
</evidence>
<dbReference type="GO" id="GO:0035091">
    <property type="term" value="F:phosphatidylinositol binding"/>
    <property type="evidence" value="ECO:0007669"/>
    <property type="project" value="TreeGrafter"/>
</dbReference>
<gene>
    <name evidence="2" type="ORF">llap_22661</name>
</gene>
<dbReference type="PROSITE" id="PS51207">
    <property type="entry name" value="PXA"/>
    <property type="match status" value="1"/>
</dbReference>
<evidence type="ECO:0000259" key="1">
    <source>
        <dbReference type="PROSITE" id="PS51207"/>
    </source>
</evidence>
<dbReference type="AlphaFoldDB" id="A0A2I0SZQ1"/>
<accession>A0A2I0SZQ1</accession>
<feature type="domain" description="PXA" evidence="1">
    <location>
        <begin position="1"/>
        <end position="43"/>
    </location>
</feature>
<dbReference type="PANTHER" id="PTHR22775:SF48">
    <property type="entry name" value="SORTING NEXIN-25"/>
    <property type="match status" value="1"/>
</dbReference>
<dbReference type="EMBL" id="KZ532390">
    <property type="protein sequence ID" value="PKU27035.1"/>
    <property type="molecule type" value="Genomic_DNA"/>
</dbReference>
<dbReference type="PANTHER" id="PTHR22775">
    <property type="entry name" value="SORTING NEXIN"/>
    <property type="match status" value="1"/>
</dbReference>
<reference evidence="3" key="2">
    <citation type="submission" date="2017-12" db="EMBL/GenBank/DDBJ databases">
        <title>Genome sequence of the Bar-tailed Godwit (Limosa lapponica baueri).</title>
        <authorList>
            <person name="Lima N.C.B."/>
            <person name="Parody-Merino A.M."/>
            <person name="Battley P.F."/>
            <person name="Fidler A.E."/>
            <person name="Prosdocimi F."/>
        </authorList>
    </citation>
    <scope>NUCLEOTIDE SEQUENCE [LARGE SCALE GENOMIC DNA]</scope>
</reference>
<protein>
    <recommendedName>
        <fullName evidence="1">PXA domain-containing protein</fullName>
    </recommendedName>
</protein>
<keyword evidence="3" id="KW-1185">Reference proteome</keyword>
<reference evidence="3" key="1">
    <citation type="submission" date="2017-11" db="EMBL/GenBank/DDBJ databases">
        <authorList>
            <person name="Lima N.C."/>
            <person name="Parody-Merino A.M."/>
            <person name="Battley P.F."/>
            <person name="Fidler A.E."/>
            <person name="Prosdocimi F."/>
        </authorList>
    </citation>
    <scope>NUCLEOTIDE SEQUENCE [LARGE SCALE GENOMIC DNA]</scope>
</reference>
<organism evidence="2 3">
    <name type="scientific">Limosa lapponica baueri</name>
    <dbReference type="NCBI Taxonomy" id="1758121"/>
    <lineage>
        <taxon>Eukaryota</taxon>
        <taxon>Metazoa</taxon>
        <taxon>Chordata</taxon>
        <taxon>Craniata</taxon>
        <taxon>Vertebrata</taxon>
        <taxon>Euteleostomi</taxon>
        <taxon>Archelosauria</taxon>
        <taxon>Archosauria</taxon>
        <taxon>Dinosauria</taxon>
        <taxon>Saurischia</taxon>
        <taxon>Theropoda</taxon>
        <taxon>Coelurosauria</taxon>
        <taxon>Aves</taxon>
        <taxon>Neognathae</taxon>
        <taxon>Neoaves</taxon>
        <taxon>Charadriiformes</taxon>
        <taxon>Scolopacidae</taxon>
        <taxon>Limosa</taxon>
    </lineage>
</organism>
<dbReference type="GO" id="GO:0005768">
    <property type="term" value="C:endosome"/>
    <property type="evidence" value="ECO:0007669"/>
    <property type="project" value="TreeGrafter"/>
</dbReference>
<dbReference type="Proteomes" id="UP000233556">
    <property type="component" value="Unassembled WGS sequence"/>
</dbReference>
<evidence type="ECO:0000313" key="2">
    <source>
        <dbReference type="EMBL" id="PKU27035.1"/>
    </source>
</evidence>
<name>A0A2I0SZQ1_LIMLA</name>